<protein>
    <submittedName>
        <fullName evidence="1">Uncharacterized protein</fullName>
    </submittedName>
</protein>
<comment type="caution">
    <text evidence="1">The sequence shown here is derived from an EMBL/GenBank/DDBJ whole genome shotgun (WGS) entry which is preliminary data.</text>
</comment>
<organism evidence="1 2">
    <name type="scientific">Wickerhamomyces pijperi</name>
    <name type="common">Yeast</name>
    <name type="synonym">Pichia pijperi</name>
    <dbReference type="NCBI Taxonomy" id="599730"/>
    <lineage>
        <taxon>Eukaryota</taxon>
        <taxon>Fungi</taxon>
        <taxon>Dikarya</taxon>
        <taxon>Ascomycota</taxon>
        <taxon>Saccharomycotina</taxon>
        <taxon>Saccharomycetes</taxon>
        <taxon>Phaffomycetales</taxon>
        <taxon>Wickerhamomycetaceae</taxon>
        <taxon>Wickerhamomyces</taxon>
    </lineage>
</organism>
<sequence>MSLFPFDGSRRLRGDIVGDSGDTFDFVDDSRSNLLQEFVWEWEPISSHEIGGFDGSQGDDLFTGLSDFFNVDMVSGSSNGDLRSGNLTENSDGDTWTWEWVSPDQIVWDPHDFTQFSDFVLEQFTQWFNQLQLHVV</sequence>
<keyword evidence="2" id="KW-1185">Reference proteome</keyword>
<dbReference type="AlphaFoldDB" id="A0A9P8TJM6"/>
<reference evidence="1" key="2">
    <citation type="submission" date="2021-01" db="EMBL/GenBank/DDBJ databases">
        <authorList>
            <person name="Schikora-Tamarit M.A."/>
        </authorList>
    </citation>
    <scope>NUCLEOTIDE SEQUENCE</scope>
    <source>
        <strain evidence="1">CBS2887</strain>
    </source>
</reference>
<evidence type="ECO:0000313" key="2">
    <source>
        <dbReference type="Proteomes" id="UP000774326"/>
    </source>
</evidence>
<gene>
    <name evidence="1" type="ORF">WICPIJ_007735</name>
</gene>
<proteinExistence type="predicted"/>
<evidence type="ECO:0000313" key="1">
    <source>
        <dbReference type="EMBL" id="KAH3681301.1"/>
    </source>
</evidence>
<reference evidence="1" key="1">
    <citation type="journal article" date="2021" name="Open Biol.">
        <title>Shared evolutionary footprints suggest mitochondrial oxidative damage underlies multiple complex I losses in fungi.</title>
        <authorList>
            <person name="Schikora-Tamarit M.A."/>
            <person name="Marcet-Houben M."/>
            <person name="Nosek J."/>
            <person name="Gabaldon T."/>
        </authorList>
    </citation>
    <scope>NUCLEOTIDE SEQUENCE</scope>
    <source>
        <strain evidence="1">CBS2887</strain>
    </source>
</reference>
<dbReference type="Proteomes" id="UP000774326">
    <property type="component" value="Unassembled WGS sequence"/>
</dbReference>
<dbReference type="EMBL" id="JAEUBG010004479">
    <property type="protein sequence ID" value="KAH3681301.1"/>
    <property type="molecule type" value="Genomic_DNA"/>
</dbReference>
<accession>A0A9P8TJM6</accession>
<name>A0A9P8TJM6_WICPI</name>